<dbReference type="InterPro" id="IPR014748">
    <property type="entry name" value="Enoyl-CoA_hydra_C"/>
</dbReference>
<dbReference type="InterPro" id="IPR001753">
    <property type="entry name" value="Enoyl-CoA_hydra/iso"/>
</dbReference>
<dbReference type="CDD" id="cd06558">
    <property type="entry name" value="crotonase-like"/>
    <property type="match status" value="1"/>
</dbReference>
<dbReference type="Gene3D" id="1.10.12.10">
    <property type="entry name" value="Lyase 2-enoyl-coa Hydratase, Chain A, domain 2"/>
    <property type="match status" value="1"/>
</dbReference>
<gene>
    <name evidence="2" type="ORF">HZU40_03350</name>
</gene>
<sequence length="263" mass="28111">MSVIVRNELAAHVVELRLNRPARLNTLTVSVVRELLTSLKAVREDPSIRAVVLTGAGPAFCAGADLDEADGDNTVGATETWDQQQQFSECVLALRSLPQPVNAAVQGAATGGGLALALGCDIRIASTAARFGAAFVRVGLSGCDMGTSWNLARLIGTGRAHELMLTGRIIDSEEALHIGLVTQVVTADELLATAVSQAQLIVRNSPLGVEMTKKVMWSTVSIDHLRDAVELENRTQVLLTQTSDFNEAVQAFHEKRSPNFTRS</sequence>
<dbReference type="EMBL" id="CP059894">
    <property type="protein sequence ID" value="QNJ93402.1"/>
    <property type="molecule type" value="Genomic_DNA"/>
</dbReference>
<dbReference type="RefSeq" id="WP_187097526.1">
    <property type="nucleotide sequence ID" value="NZ_CP059894.1"/>
</dbReference>
<accession>A0A7G8PGD6</accession>
<dbReference type="PANTHER" id="PTHR43802:SF1">
    <property type="entry name" value="IP11341P-RELATED"/>
    <property type="match status" value="1"/>
</dbReference>
<reference evidence="2 3" key="1">
    <citation type="submission" date="2020-07" db="EMBL/GenBank/DDBJ databases">
        <title>Draft genome sequence of four isobutane-metabolizing strains capable of cometabolically degrading diverse ether contaminants.</title>
        <authorList>
            <person name="Chen W."/>
            <person name="Faulkner N."/>
            <person name="Smith C."/>
            <person name="Hyman M."/>
        </authorList>
    </citation>
    <scope>NUCLEOTIDE SEQUENCE [LARGE SCALE GENOMIC DNA]</scope>
    <source>
        <strain evidence="2 3">2A</strain>
    </source>
</reference>
<dbReference type="Pfam" id="PF00378">
    <property type="entry name" value="ECH_1"/>
    <property type="match status" value="1"/>
</dbReference>
<dbReference type="Proteomes" id="UP000515498">
    <property type="component" value="Chromosome"/>
</dbReference>
<keyword evidence="2" id="KW-0413">Isomerase</keyword>
<dbReference type="InterPro" id="IPR029045">
    <property type="entry name" value="ClpP/crotonase-like_dom_sf"/>
</dbReference>
<protein>
    <submittedName>
        <fullName evidence="2">Enoyl-CoA hydratase/isomerase family protein</fullName>
    </submittedName>
</protein>
<evidence type="ECO:0000313" key="3">
    <source>
        <dbReference type="Proteomes" id="UP000515498"/>
    </source>
</evidence>
<dbReference type="GO" id="GO:0016853">
    <property type="term" value="F:isomerase activity"/>
    <property type="evidence" value="ECO:0007669"/>
    <property type="project" value="UniProtKB-KW"/>
</dbReference>
<organism evidence="2 3">
    <name type="scientific">Mycolicibacterium fluoranthenivorans</name>
    <dbReference type="NCBI Taxonomy" id="258505"/>
    <lineage>
        <taxon>Bacteria</taxon>
        <taxon>Bacillati</taxon>
        <taxon>Actinomycetota</taxon>
        <taxon>Actinomycetes</taxon>
        <taxon>Mycobacteriales</taxon>
        <taxon>Mycobacteriaceae</taxon>
        <taxon>Mycolicibacterium</taxon>
    </lineage>
</organism>
<comment type="similarity">
    <text evidence="1">Belongs to the enoyl-CoA hydratase/isomerase family.</text>
</comment>
<dbReference type="KEGG" id="mflu:HZU40_03350"/>
<dbReference type="SUPFAM" id="SSF52096">
    <property type="entry name" value="ClpP/crotonase"/>
    <property type="match status" value="1"/>
</dbReference>
<proteinExistence type="inferred from homology"/>
<evidence type="ECO:0000313" key="2">
    <source>
        <dbReference type="EMBL" id="QNJ93402.1"/>
    </source>
</evidence>
<dbReference type="PANTHER" id="PTHR43802">
    <property type="entry name" value="ENOYL-COA HYDRATASE"/>
    <property type="match status" value="1"/>
</dbReference>
<evidence type="ECO:0000256" key="1">
    <source>
        <dbReference type="ARBA" id="ARBA00005254"/>
    </source>
</evidence>
<dbReference type="AlphaFoldDB" id="A0A7G8PGD6"/>
<name>A0A7G8PGD6_9MYCO</name>
<dbReference type="Gene3D" id="3.90.226.10">
    <property type="entry name" value="2-enoyl-CoA Hydratase, Chain A, domain 1"/>
    <property type="match status" value="1"/>
</dbReference>